<dbReference type="SUPFAM" id="SSF48452">
    <property type="entry name" value="TPR-like"/>
    <property type="match status" value="4"/>
</dbReference>
<keyword evidence="2" id="KW-0645">Protease</keyword>
<dbReference type="Proteomes" id="UP000494245">
    <property type="component" value="Unassembled WGS sequence"/>
</dbReference>
<keyword evidence="1" id="KW-0802">TPR repeat</keyword>
<gene>
    <name evidence="2" type="primary">bepA_6</name>
    <name evidence="2" type="ORF">NNJEOMEG_01726</name>
</gene>
<dbReference type="PROSITE" id="PS51257">
    <property type="entry name" value="PROKAR_LIPOPROTEIN"/>
    <property type="match status" value="1"/>
</dbReference>
<dbReference type="RefSeq" id="WP_173083419.1">
    <property type="nucleotide sequence ID" value="NZ_BLTE01000007.1"/>
</dbReference>
<dbReference type="PANTHER" id="PTHR12558:SF33">
    <property type="entry name" value="BLL7664 PROTEIN"/>
    <property type="match status" value="1"/>
</dbReference>
<accession>A0A6V8LU81</accession>
<dbReference type="GO" id="GO:0006508">
    <property type="term" value="P:proteolysis"/>
    <property type="evidence" value="ECO:0007669"/>
    <property type="project" value="UniProtKB-KW"/>
</dbReference>
<name>A0A6V8LU81_9BACT</name>
<keyword evidence="2" id="KW-0378">Hydrolase</keyword>
<dbReference type="PANTHER" id="PTHR12558">
    <property type="entry name" value="CELL DIVISION CYCLE 16,23,27"/>
    <property type="match status" value="1"/>
</dbReference>
<dbReference type="EC" id="3.4.-.-" evidence="2"/>
<keyword evidence="3" id="KW-1185">Reference proteome</keyword>
<dbReference type="AlphaFoldDB" id="A0A6V8LU81"/>
<dbReference type="EMBL" id="BLTE01000007">
    <property type="protein sequence ID" value="GFK93888.1"/>
    <property type="molecule type" value="Genomic_DNA"/>
</dbReference>
<sequence>MVLKVFGLLVVCLCILTGCQGKSREELMLQAQELVQQGNPKGAMVIYKNILEKNPRNLPATLALAEANLLAGNPQQAEAELKSVLADPAGSREIPVVLAKIRMAQGKPADSLDILNPLLNVSPASAAALEAAGNASLMLGDIKEAQGFYVSALALEPGRPLARLGLAESHLHNRQPQLARQELDTLLAAAPKNKSALLLLAQLQALDNDEDGAIATYGLIVNHFPDDAQAAYREAFLRLARRNDVARAEETAARLIQGSPKAPEGYKLKGLAFLAKNEPSLAIEPLLTALKIRPDIDTNLFLAQAYTSTGNLETAVSHLQTALTRNPDLDGPRRMLASIYLKQNRLDEAIAETQKIFAVKPSDEAGQRILAEALIAKRDLDKGLRIITGLVDKGDASSADYLRKGMILAIKGQDAAAEADLRKAVQLGAGVLEPKIYLAAFLASKNRMDEAVDILGSDMGEGPVAALACNAMAKLRLNQGKLDQASELLDKARTLAPSVLTTYYNQAALATAAGKMDRATAAFEAALAVKPDDLRALLGAAACREALGDMAKAQEHLERAAKSKDPRATMQLADFFVRRKDIPKALAILDTNLDASPKSIPLWLLKARLHASTGDDANATNALNRVETINQRVGLLEKAKFAMSRKDPAKAVQLAERLRDMNTNSGDYALPLAEIQELAGQTPAAKTTLENAQKTDPKNPRVLSALAKLEARQGNLDKSLALMDQAIDAGFDPANGHALKGAIMHQAGDKAKAAKEYETALRYQERLTLAMNNLAMIYAEEGQNGAKALELALRAYSQEPDSASVLDTLGYVLLKNGKPREAITALQRAETLGPGNADISKHLTLARELAGENNQ</sequence>
<feature type="repeat" description="TPR" evidence="1">
    <location>
        <begin position="296"/>
        <end position="329"/>
    </location>
</feature>
<dbReference type="Pfam" id="PF13432">
    <property type="entry name" value="TPR_16"/>
    <property type="match status" value="1"/>
</dbReference>
<dbReference type="NCBIfam" id="TIGR02917">
    <property type="entry name" value="PEP_TPR_lipo"/>
    <property type="match status" value="1"/>
</dbReference>
<dbReference type="InterPro" id="IPR014266">
    <property type="entry name" value="PEP-CTERM_TPR_PrsT"/>
</dbReference>
<feature type="repeat" description="TPR" evidence="1">
    <location>
        <begin position="803"/>
        <end position="836"/>
    </location>
</feature>
<dbReference type="Pfam" id="PF14559">
    <property type="entry name" value="TPR_19"/>
    <property type="match status" value="5"/>
</dbReference>
<organism evidence="2 3">
    <name type="scientific">Fundidesulfovibrio magnetotacticus</name>
    <dbReference type="NCBI Taxonomy" id="2730080"/>
    <lineage>
        <taxon>Bacteria</taxon>
        <taxon>Pseudomonadati</taxon>
        <taxon>Thermodesulfobacteriota</taxon>
        <taxon>Desulfovibrionia</taxon>
        <taxon>Desulfovibrionales</taxon>
        <taxon>Desulfovibrionaceae</taxon>
        <taxon>Fundidesulfovibrio</taxon>
    </lineage>
</organism>
<reference evidence="2 3" key="1">
    <citation type="submission" date="2020-04" db="EMBL/GenBank/DDBJ databases">
        <authorList>
            <consortium name="Desulfovibrio sp. FSS-1 genome sequencing consortium"/>
            <person name="Shimoshige H."/>
            <person name="Kobayashi H."/>
            <person name="Maekawa T."/>
        </authorList>
    </citation>
    <scope>NUCLEOTIDE SEQUENCE [LARGE SCALE GENOMIC DNA]</scope>
    <source>
        <strain evidence="2 3">SIID29052-01</strain>
    </source>
</reference>
<dbReference type="SMART" id="SM00028">
    <property type="entry name" value="TPR"/>
    <property type="match status" value="16"/>
</dbReference>
<evidence type="ECO:0000313" key="2">
    <source>
        <dbReference type="EMBL" id="GFK93888.1"/>
    </source>
</evidence>
<protein>
    <submittedName>
        <fullName evidence="2">Beta-barrel assembly-enhancing protease</fullName>
        <ecNumber evidence="2">3.4.-.-</ecNumber>
    </submittedName>
</protein>
<proteinExistence type="predicted"/>
<dbReference type="Gene3D" id="1.25.40.10">
    <property type="entry name" value="Tetratricopeptide repeat domain"/>
    <property type="match status" value="4"/>
</dbReference>
<dbReference type="GO" id="GO:0008233">
    <property type="term" value="F:peptidase activity"/>
    <property type="evidence" value="ECO:0007669"/>
    <property type="project" value="UniProtKB-KW"/>
</dbReference>
<evidence type="ECO:0000256" key="1">
    <source>
        <dbReference type="PROSITE-ProRule" id="PRU00339"/>
    </source>
</evidence>
<dbReference type="InterPro" id="IPR011990">
    <property type="entry name" value="TPR-like_helical_dom_sf"/>
</dbReference>
<evidence type="ECO:0000313" key="3">
    <source>
        <dbReference type="Proteomes" id="UP000494245"/>
    </source>
</evidence>
<dbReference type="PROSITE" id="PS50005">
    <property type="entry name" value="TPR"/>
    <property type="match status" value="4"/>
</dbReference>
<comment type="caution">
    <text evidence="2">The sequence shown here is derived from an EMBL/GenBank/DDBJ whole genome shotgun (WGS) entry which is preliminary data.</text>
</comment>
<feature type="repeat" description="TPR" evidence="1">
    <location>
        <begin position="500"/>
        <end position="533"/>
    </location>
</feature>
<reference evidence="2 3" key="2">
    <citation type="submission" date="2020-05" db="EMBL/GenBank/DDBJ databases">
        <title>Draft genome sequence of Desulfovibrio sp. strainFSS-1.</title>
        <authorList>
            <person name="Shimoshige H."/>
            <person name="Kobayashi H."/>
            <person name="Maekawa T."/>
        </authorList>
    </citation>
    <scope>NUCLEOTIDE SEQUENCE [LARGE SCALE GENOMIC DNA]</scope>
    <source>
        <strain evidence="2 3">SIID29052-01</strain>
    </source>
</reference>
<feature type="repeat" description="TPR" evidence="1">
    <location>
        <begin position="126"/>
        <end position="159"/>
    </location>
</feature>
<dbReference type="InterPro" id="IPR019734">
    <property type="entry name" value="TPR_rpt"/>
</dbReference>